<sequence length="138" mass="16141">MNTLKKEDFDKIPKMDDFGWVEVALEIGDGPISYKSRPYRQVVDDYFYFKAKGDEDYSQYYVMLRFDRMMPIDEYDIIFNHDKILAATDFPGQGQVDYRHGKLILKENGEYPKGSFLFTTDRGVEVVKGSFAFKGEKN</sequence>
<comment type="caution">
    <text evidence="1">The sequence shown here is derived from an EMBL/GenBank/DDBJ whole genome shotgun (WGS) entry which is preliminary data.</text>
</comment>
<dbReference type="EMBL" id="JACOPX010000011">
    <property type="protein sequence ID" value="MBF6035036.1"/>
    <property type="molecule type" value="Genomic_DNA"/>
</dbReference>
<proteinExistence type="predicted"/>
<accession>A0ABS0BKR2</accession>
<name>A0ABS0BKR2_9PSED</name>
<evidence type="ECO:0000313" key="1">
    <source>
        <dbReference type="EMBL" id="MBF6035036.1"/>
    </source>
</evidence>
<evidence type="ECO:0000313" key="2">
    <source>
        <dbReference type="Proteomes" id="UP000722111"/>
    </source>
</evidence>
<dbReference type="RefSeq" id="WP_194935213.1">
    <property type="nucleotide sequence ID" value="NZ_JACOPX010000011.1"/>
</dbReference>
<keyword evidence="2" id="KW-1185">Reference proteome</keyword>
<protein>
    <submittedName>
        <fullName evidence="1">Uncharacterized protein</fullName>
    </submittedName>
</protein>
<dbReference type="Proteomes" id="UP000722111">
    <property type="component" value="Unassembled WGS sequence"/>
</dbReference>
<reference evidence="1 2" key="1">
    <citation type="submission" date="2020-08" db="EMBL/GenBank/DDBJ databases">
        <title>Description of novel Pseudomonas species.</title>
        <authorList>
            <person name="Duman M."/>
            <person name="Mulet M."/>
            <person name="Altun S."/>
            <person name="Saticioglu I.B."/>
            <person name="Lalucat J."/>
            <person name="Garcia-Valdes E."/>
        </authorList>
    </citation>
    <scope>NUCLEOTIDE SEQUENCE [LARGE SCALE GENOMIC DNA]</scope>
    <source>
        <strain evidence="1 2">P155</strain>
    </source>
</reference>
<organism evidence="1 2">
    <name type="scientific">Pseudomonas neuropathica</name>
    <dbReference type="NCBI Taxonomy" id="2730425"/>
    <lineage>
        <taxon>Bacteria</taxon>
        <taxon>Pseudomonadati</taxon>
        <taxon>Pseudomonadota</taxon>
        <taxon>Gammaproteobacteria</taxon>
        <taxon>Pseudomonadales</taxon>
        <taxon>Pseudomonadaceae</taxon>
        <taxon>Pseudomonas</taxon>
    </lineage>
</organism>
<gene>
    <name evidence="1" type="ORF">H8F23_17440</name>
</gene>